<dbReference type="GeneID" id="20521707"/>
<protein>
    <submittedName>
        <fullName evidence="1">Ser/Thr protein phosphatase</fullName>
    </submittedName>
</protein>
<proteinExistence type="predicted"/>
<evidence type="ECO:0000313" key="2">
    <source>
        <dbReference type="Proteomes" id="UP000010094"/>
    </source>
</evidence>
<sequence length="80" mass="9150">MPIEAAKIQTIGIMHILTVNAIKRHRLQNSTSFIKILFRKPAIAEYIPFCPGFTPKSLVCTFRSTAIMHIPIMIDKHKFL</sequence>
<reference evidence="1 2" key="1">
    <citation type="journal article" date="2012" name="Proc. Natl. Acad. Sci. U.S.A.">
        <title>Gain and loss of multiple functionally related, horizontally transferred genes in the reduced genomes of two microsporidian parasites.</title>
        <authorList>
            <person name="Pombert J.-F."/>
            <person name="Selman M."/>
            <person name="Burki F."/>
            <person name="Bardell F.T."/>
            <person name="Farinelli L."/>
            <person name="Solter L.F."/>
            <person name="Whitman D.W."/>
            <person name="Weiss L.M."/>
            <person name="Corradi N."/>
            <person name="Keeling P.J."/>
        </authorList>
    </citation>
    <scope>NUCLEOTIDE SEQUENCE [LARGE SCALE GENOMIC DNA]</scope>
    <source>
        <strain evidence="1 2">SJ-2008</strain>
    </source>
</reference>
<keyword evidence="2" id="KW-1185">Reference proteome</keyword>
<dbReference type="RefSeq" id="XP_009264892.1">
    <property type="nucleotide sequence ID" value="XM_009266617.1"/>
</dbReference>
<dbReference type="Proteomes" id="UP000010094">
    <property type="component" value="Chromosome VII"/>
</dbReference>
<dbReference type="VEuPathDB" id="MicrosporidiaDB:EROM_071440"/>
<evidence type="ECO:0000313" key="1">
    <source>
        <dbReference type="EMBL" id="AFN83395.1"/>
    </source>
</evidence>
<dbReference type="HOGENOM" id="CLU_2589742_0_0_1"/>
<gene>
    <name evidence="1" type="ordered locus">EROM_071440</name>
</gene>
<dbReference type="AlphaFoldDB" id="I7AFC0"/>
<dbReference type="EMBL" id="CP003524">
    <property type="protein sequence ID" value="AFN83395.1"/>
    <property type="molecule type" value="Genomic_DNA"/>
</dbReference>
<dbReference type="KEGG" id="ero:EROM_071440"/>
<organism evidence="1 2">
    <name type="scientific">Encephalitozoon romaleae (strain SJ-2008)</name>
    <name type="common">Microsporidian parasite</name>
    <dbReference type="NCBI Taxonomy" id="1178016"/>
    <lineage>
        <taxon>Eukaryota</taxon>
        <taxon>Fungi</taxon>
        <taxon>Fungi incertae sedis</taxon>
        <taxon>Microsporidia</taxon>
        <taxon>Unikaryonidae</taxon>
        <taxon>Encephalitozoon</taxon>
    </lineage>
</organism>
<name>I7AFC0_ENCRO</name>
<accession>I7AFC0</accession>